<gene>
    <name evidence="2" type="ORF">GJJ30_01145</name>
</gene>
<dbReference type="EMBL" id="WJXZ01000001">
    <property type="protein sequence ID" value="MRS59881.1"/>
    <property type="molecule type" value="Genomic_DNA"/>
</dbReference>
<accession>A0A7K0EE71</accession>
<name>A0A7K0EE71_9BACT</name>
<dbReference type="RefSeq" id="WP_154172296.1">
    <property type="nucleotide sequence ID" value="NZ_WJXZ01000001.1"/>
</dbReference>
<comment type="caution">
    <text evidence="2">The sequence shown here is derived from an EMBL/GenBank/DDBJ whole genome shotgun (WGS) entry which is preliminary data.</text>
</comment>
<keyword evidence="3" id="KW-1185">Reference proteome</keyword>
<evidence type="ECO:0000313" key="3">
    <source>
        <dbReference type="Proteomes" id="UP000441754"/>
    </source>
</evidence>
<feature type="transmembrane region" description="Helical" evidence="1">
    <location>
        <begin position="12"/>
        <end position="31"/>
    </location>
</feature>
<dbReference type="AlphaFoldDB" id="A0A7K0EE71"/>
<dbReference type="Proteomes" id="UP000441754">
    <property type="component" value="Unassembled WGS sequence"/>
</dbReference>
<evidence type="ECO:0000313" key="2">
    <source>
        <dbReference type="EMBL" id="MRS59881.1"/>
    </source>
</evidence>
<keyword evidence="1" id="KW-1133">Transmembrane helix</keyword>
<dbReference type="OrthoDB" id="677824at2"/>
<keyword evidence="1" id="KW-0812">Transmembrane</keyword>
<proteinExistence type="predicted"/>
<sequence>MKIKIIIKISLVILLISLGIFFVFQTSFTLFDEKPIKIAQFKHKEASFGIYYIPSNATQQEYIQIRKILFRDNFKVLSNFERYQILSSYKLIDDTLQLVLTDTASYKPRQDTLKVRVE</sequence>
<keyword evidence="1" id="KW-0472">Membrane</keyword>
<reference evidence="2 3" key="1">
    <citation type="journal article" date="2018" name="Antonie Van Leeuwenhoek">
        <title>Larkinella terrae sp. nov., isolated from soil on Jeju Island, South Korea.</title>
        <authorList>
            <person name="Ten L.N."/>
            <person name="Jeon J."/>
            <person name="Park S.J."/>
            <person name="Park S."/>
            <person name="Lee S.Y."/>
            <person name="Kim M.K."/>
            <person name="Jung H.Y."/>
        </authorList>
    </citation>
    <scope>NUCLEOTIDE SEQUENCE [LARGE SCALE GENOMIC DNA]</scope>
    <source>
        <strain evidence="2 3">KCTC 52001</strain>
    </source>
</reference>
<evidence type="ECO:0000256" key="1">
    <source>
        <dbReference type="SAM" id="Phobius"/>
    </source>
</evidence>
<organism evidence="2 3">
    <name type="scientific">Larkinella terrae</name>
    <dbReference type="NCBI Taxonomy" id="2025311"/>
    <lineage>
        <taxon>Bacteria</taxon>
        <taxon>Pseudomonadati</taxon>
        <taxon>Bacteroidota</taxon>
        <taxon>Cytophagia</taxon>
        <taxon>Cytophagales</taxon>
        <taxon>Spirosomataceae</taxon>
        <taxon>Larkinella</taxon>
    </lineage>
</organism>
<protein>
    <submittedName>
        <fullName evidence="2">Uncharacterized protein</fullName>
    </submittedName>
</protein>